<organism evidence="1 2">
    <name type="scientific">Leptotrichia hongkongensis</name>
    <dbReference type="NCBI Taxonomy" id="554406"/>
    <lineage>
        <taxon>Bacteria</taxon>
        <taxon>Fusobacteriati</taxon>
        <taxon>Fusobacteriota</taxon>
        <taxon>Fusobacteriia</taxon>
        <taxon>Fusobacteriales</taxon>
        <taxon>Leptotrichiaceae</taxon>
        <taxon>Leptotrichia</taxon>
    </lineage>
</organism>
<gene>
    <name evidence="1" type="ORF">JMUB5056_1139</name>
</gene>
<dbReference type="AlphaFoldDB" id="A0A510LBN1"/>
<dbReference type="KEGG" id="lhg:JMUB5056_1139"/>
<sequence>MLRIVIIFQKIYYNYLLNYDIIRHIDKLEMWKDVDKMKKLIFSLIFLVGAQGFSDTCSFAPNPDTFLERVIKKIQSEKRTNDIFCDRDKVKMAYYTIEDEDYNANVGVAIKVAPTTTNDDFKKEFYKKFNDYKDFFAKIDTKNLGKTPLPDKEIVRFYVQFPDEKSIIIIGKYEYNLKTKERQLVANLKAKDYFEKLNLFQPLAVKVTYSDDGHIF</sequence>
<dbReference type="Proteomes" id="UP000321561">
    <property type="component" value="Chromosome"/>
</dbReference>
<dbReference type="EMBL" id="AP019846">
    <property type="protein sequence ID" value="BBM59555.1"/>
    <property type="molecule type" value="Genomic_DNA"/>
</dbReference>
<name>A0A510LBN1_9FUSO</name>
<accession>A0A510LBN1</accession>
<proteinExistence type="predicted"/>
<evidence type="ECO:0000313" key="1">
    <source>
        <dbReference type="EMBL" id="BBM59555.1"/>
    </source>
</evidence>
<evidence type="ECO:0000313" key="2">
    <source>
        <dbReference type="Proteomes" id="UP000321561"/>
    </source>
</evidence>
<reference evidence="1 2" key="1">
    <citation type="submission" date="2019-07" db="EMBL/GenBank/DDBJ databases">
        <title>Complete Genome Sequence of Leptotrichia hongkongensis Strain JMUB5056.</title>
        <authorList>
            <person name="Watanabe S."/>
            <person name="Cui L."/>
        </authorList>
    </citation>
    <scope>NUCLEOTIDE SEQUENCE [LARGE SCALE GENOMIC DNA]</scope>
    <source>
        <strain evidence="1 2">JMUB5056</strain>
    </source>
</reference>
<protein>
    <submittedName>
        <fullName evidence="1">Uncharacterized protein</fullName>
    </submittedName>
</protein>